<dbReference type="PANTHER" id="PTHR37042">
    <property type="entry name" value="OUTER MEMBRANE PROTEIN RV1973"/>
    <property type="match status" value="1"/>
</dbReference>
<dbReference type="GeneID" id="74300516"/>
<keyword evidence="4" id="KW-0812">Transmembrane</keyword>
<dbReference type="EMBL" id="ANBP01000023">
    <property type="protein sequence ID" value="KAB7754523.1"/>
    <property type="molecule type" value="Genomic_DNA"/>
</dbReference>
<keyword evidence="6" id="KW-1185">Reference proteome</keyword>
<dbReference type="Proteomes" id="UP000325690">
    <property type="component" value="Unassembled WGS sequence"/>
</dbReference>
<evidence type="ECO:0000256" key="2">
    <source>
        <dbReference type="ARBA" id="ARBA00023136"/>
    </source>
</evidence>
<sequence>MEGDAGSSQLNPTDADETPLASPETDTQETTEQTSTEQTSTEQPDNTADDRRPTRIGRGIAVAVCAALLVLAVAGGVLGYVLLNADRHNAEVAAAEAAALQAAKDCVSATHAPDVEAMTAAQSKIIECSTGDFAVQSSLYAGVLVDAYQAANVRVQVSDMRAAVEKHNDDGSFDVLVAVRVKVTNSDTADQEQGYRLRVKMAPDEGTFKIARLDQVAS</sequence>
<evidence type="ECO:0000313" key="6">
    <source>
        <dbReference type="Proteomes" id="UP000325690"/>
    </source>
</evidence>
<organism evidence="5 6">
    <name type="scientific">Mycolicibacterium phlei DSM 43239 = CCUG 21000</name>
    <dbReference type="NCBI Taxonomy" id="1226750"/>
    <lineage>
        <taxon>Bacteria</taxon>
        <taxon>Bacillati</taxon>
        <taxon>Actinomycetota</taxon>
        <taxon>Actinomycetes</taxon>
        <taxon>Mycobacteriales</taxon>
        <taxon>Mycobacteriaceae</taxon>
        <taxon>Mycolicibacterium</taxon>
    </lineage>
</organism>
<keyword evidence="2 4" id="KW-0472">Membrane</keyword>
<keyword evidence="4" id="KW-1133">Transmembrane helix</keyword>
<feature type="transmembrane region" description="Helical" evidence="4">
    <location>
        <begin position="60"/>
        <end position="83"/>
    </location>
</feature>
<dbReference type="PANTHER" id="PTHR37042:SF4">
    <property type="entry name" value="OUTER MEMBRANE PROTEIN RV1973"/>
    <property type="match status" value="1"/>
</dbReference>
<dbReference type="RefSeq" id="WP_061483098.1">
    <property type="nucleotide sequence ID" value="NZ_ANBO01000012.1"/>
</dbReference>
<evidence type="ECO:0000256" key="3">
    <source>
        <dbReference type="SAM" id="MobiDB-lite"/>
    </source>
</evidence>
<accession>A0A5N5UY25</accession>
<feature type="compositionally biased region" description="Low complexity" evidence="3">
    <location>
        <begin position="23"/>
        <end position="45"/>
    </location>
</feature>
<evidence type="ECO:0000256" key="4">
    <source>
        <dbReference type="SAM" id="Phobius"/>
    </source>
</evidence>
<name>A0A5N5UY25_MYCPH</name>
<comment type="subcellular location">
    <subcellularLocation>
        <location evidence="1">Membrane</location>
    </subcellularLocation>
</comment>
<proteinExistence type="predicted"/>
<gene>
    <name evidence="5" type="ORF">MPHL21000_15340</name>
</gene>
<evidence type="ECO:0000313" key="5">
    <source>
        <dbReference type="EMBL" id="KAB7754523.1"/>
    </source>
</evidence>
<evidence type="ECO:0000256" key="1">
    <source>
        <dbReference type="ARBA" id="ARBA00004370"/>
    </source>
</evidence>
<dbReference type="AlphaFoldDB" id="A0A5N5UY25"/>
<feature type="region of interest" description="Disordered" evidence="3">
    <location>
        <begin position="1"/>
        <end position="53"/>
    </location>
</feature>
<protein>
    <submittedName>
        <fullName evidence="5">Membrane protein</fullName>
    </submittedName>
</protein>
<reference evidence="5 6" key="1">
    <citation type="submission" date="2012-10" db="EMBL/GenBank/DDBJ databases">
        <title>The draft sequence of the Mycobacterium pheli genome.</title>
        <authorList>
            <person name="Pettersson B.M.F."/>
            <person name="Das S."/>
            <person name="Dasgupta S."/>
            <person name="Bhattacharya A."/>
            <person name="Kirsebom L.A."/>
        </authorList>
    </citation>
    <scope>NUCLEOTIDE SEQUENCE [LARGE SCALE GENOMIC DNA]</scope>
    <source>
        <strain evidence="5 6">CCUG 21000</strain>
    </source>
</reference>
<dbReference type="GO" id="GO:0016020">
    <property type="term" value="C:membrane"/>
    <property type="evidence" value="ECO:0007669"/>
    <property type="project" value="UniProtKB-SubCell"/>
</dbReference>
<comment type="caution">
    <text evidence="5">The sequence shown here is derived from an EMBL/GenBank/DDBJ whole genome shotgun (WGS) entry which is preliminary data.</text>
</comment>
<feature type="compositionally biased region" description="Polar residues" evidence="3">
    <location>
        <begin position="1"/>
        <end position="12"/>
    </location>
</feature>